<dbReference type="GO" id="GO:0006396">
    <property type="term" value="P:RNA processing"/>
    <property type="evidence" value="ECO:0007669"/>
    <property type="project" value="InterPro"/>
</dbReference>
<evidence type="ECO:0000256" key="2">
    <source>
        <dbReference type="ARBA" id="ARBA00022603"/>
    </source>
</evidence>
<dbReference type="Gene3D" id="3.30.1330.30">
    <property type="match status" value="1"/>
</dbReference>
<dbReference type="PANTHER" id="PTHR43191">
    <property type="entry name" value="RRNA METHYLTRANSFERASE 3"/>
    <property type="match status" value="1"/>
</dbReference>
<dbReference type="SUPFAM" id="SSF75217">
    <property type="entry name" value="alpha/beta knot"/>
    <property type="match status" value="1"/>
</dbReference>
<accession>A0A6J4K418</accession>
<protein>
    <submittedName>
        <fullName evidence="5">tRNA (Guanosine(18)-2'-O)-methyltransferase</fullName>
        <ecNumber evidence="5">2.1.1.34</ecNumber>
    </submittedName>
</protein>
<sequence length="306" mass="32964">MGQCRVHGRFVCAPRSVLSPPPAREHLMAPISSLSNARVKALRGLRERKTREQTGLFLVEGVRGVQDALQLGADVEQLVVAPDLLRHPVGPALFTRQQRLGTACLEVSAEVYDSITRGVSLKYGPQGLAAVVRQAWLPLPEAIRRRDRCWVALDAVADPGNLGTILRTCDAVGAAGVILLGPTADPYDPAAVRASMGAIFSRRLVRATFAELVAARRRHGFTVVGTSGGATADYRSVIYRPPVVLLMGSEHTGLSPQQQELCDLVVRIPMVGRADSLNVAVATGVVLYEIFHQQPPNVIHEPMLAV</sequence>
<comment type="similarity">
    <text evidence="1">Belongs to the class IV-like SAM-binding methyltransferase superfamily. RNA methyltransferase TrmH family.</text>
</comment>
<dbReference type="EMBL" id="CADCTK010001039">
    <property type="protein sequence ID" value="CAA9295057.1"/>
    <property type="molecule type" value="Genomic_DNA"/>
</dbReference>
<dbReference type="Pfam" id="PF00588">
    <property type="entry name" value="SpoU_methylase"/>
    <property type="match status" value="1"/>
</dbReference>
<evidence type="ECO:0000259" key="4">
    <source>
        <dbReference type="SMART" id="SM00967"/>
    </source>
</evidence>
<feature type="domain" description="RNA 2-O ribose methyltransferase substrate binding" evidence="4">
    <location>
        <begin position="58"/>
        <end position="138"/>
    </location>
</feature>
<organism evidence="5">
    <name type="scientific">uncultured Chloroflexia bacterium</name>
    <dbReference type="NCBI Taxonomy" id="1672391"/>
    <lineage>
        <taxon>Bacteria</taxon>
        <taxon>Bacillati</taxon>
        <taxon>Chloroflexota</taxon>
        <taxon>Chloroflexia</taxon>
        <taxon>environmental samples</taxon>
    </lineage>
</organism>
<dbReference type="InterPro" id="IPR029026">
    <property type="entry name" value="tRNA_m1G_MTases_N"/>
</dbReference>
<evidence type="ECO:0000313" key="5">
    <source>
        <dbReference type="EMBL" id="CAA9295057.1"/>
    </source>
</evidence>
<dbReference type="CDD" id="cd18095">
    <property type="entry name" value="SpoU-like_rRNA-MTase"/>
    <property type="match status" value="1"/>
</dbReference>
<proteinExistence type="inferred from homology"/>
<dbReference type="SUPFAM" id="SSF55315">
    <property type="entry name" value="L30e-like"/>
    <property type="match status" value="1"/>
</dbReference>
<dbReference type="InterPro" id="IPR053888">
    <property type="entry name" value="MRM3-like_sub_bind"/>
</dbReference>
<reference evidence="5" key="1">
    <citation type="submission" date="2020-02" db="EMBL/GenBank/DDBJ databases">
        <authorList>
            <person name="Meier V. D."/>
        </authorList>
    </citation>
    <scope>NUCLEOTIDE SEQUENCE</scope>
    <source>
        <strain evidence="5">AVDCRST_MAG26</strain>
    </source>
</reference>
<keyword evidence="3 5" id="KW-0808">Transferase</keyword>
<dbReference type="GO" id="GO:0141100">
    <property type="term" value="F:tRNA (guanine(18)-2'-O)-methyltransferase activity"/>
    <property type="evidence" value="ECO:0007669"/>
    <property type="project" value="UniProtKB-EC"/>
</dbReference>
<dbReference type="InterPro" id="IPR001537">
    <property type="entry name" value="SpoU_MeTrfase"/>
</dbReference>
<dbReference type="GO" id="GO:0003723">
    <property type="term" value="F:RNA binding"/>
    <property type="evidence" value="ECO:0007669"/>
    <property type="project" value="InterPro"/>
</dbReference>
<keyword evidence="2 5" id="KW-0489">Methyltransferase</keyword>
<dbReference type="GO" id="GO:0032259">
    <property type="term" value="P:methylation"/>
    <property type="evidence" value="ECO:0007669"/>
    <property type="project" value="UniProtKB-KW"/>
</dbReference>
<name>A0A6J4K418_9CHLR</name>
<dbReference type="PANTHER" id="PTHR43191:SF2">
    <property type="entry name" value="RRNA METHYLTRANSFERASE 3, MITOCHONDRIAL"/>
    <property type="match status" value="1"/>
</dbReference>
<dbReference type="InterPro" id="IPR029064">
    <property type="entry name" value="Ribosomal_eL30-like_sf"/>
</dbReference>
<dbReference type="InterPro" id="IPR013123">
    <property type="entry name" value="SpoU_subst-bd"/>
</dbReference>
<gene>
    <name evidence="5" type="ORF">AVDCRST_MAG26-4395</name>
</gene>
<dbReference type="AlphaFoldDB" id="A0A6J4K418"/>
<dbReference type="Pfam" id="PF22435">
    <property type="entry name" value="MRM3-like_sub_bind"/>
    <property type="match status" value="1"/>
</dbReference>
<dbReference type="EC" id="2.1.1.34" evidence="5"/>
<dbReference type="InterPro" id="IPR051259">
    <property type="entry name" value="rRNA_Methyltransferase"/>
</dbReference>
<dbReference type="Gene3D" id="3.40.1280.10">
    <property type="match status" value="1"/>
</dbReference>
<evidence type="ECO:0000256" key="1">
    <source>
        <dbReference type="ARBA" id="ARBA00007228"/>
    </source>
</evidence>
<dbReference type="SMART" id="SM00967">
    <property type="entry name" value="SpoU_sub_bind"/>
    <property type="match status" value="1"/>
</dbReference>
<dbReference type="InterPro" id="IPR029028">
    <property type="entry name" value="Alpha/beta_knot_MTases"/>
</dbReference>
<evidence type="ECO:0000256" key="3">
    <source>
        <dbReference type="ARBA" id="ARBA00022679"/>
    </source>
</evidence>
<dbReference type="GO" id="GO:0005737">
    <property type="term" value="C:cytoplasm"/>
    <property type="evidence" value="ECO:0007669"/>
    <property type="project" value="UniProtKB-ARBA"/>
</dbReference>